<name>A0A5C8ZKS0_9GAMM</name>
<dbReference type="InterPro" id="IPR045584">
    <property type="entry name" value="Pilin-like"/>
</dbReference>
<dbReference type="EMBL" id="VRYZ01000011">
    <property type="protein sequence ID" value="TXS89028.1"/>
    <property type="molecule type" value="Genomic_DNA"/>
</dbReference>
<reference evidence="1 2" key="1">
    <citation type="submission" date="2019-08" db="EMBL/GenBank/DDBJ databases">
        <title>Parahaliea maris sp. nov., isolated from the surface seawater.</title>
        <authorList>
            <person name="Liu Y."/>
        </authorList>
    </citation>
    <scope>NUCLEOTIDE SEQUENCE [LARGE SCALE GENOMIC DNA]</scope>
    <source>
        <strain evidence="1 2">S2-26</strain>
    </source>
</reference>
<keyword evidence="2" id="KW-1185">Reference proteome</keyword>
<dbReference type="RefSeq" id="WP_148065981.1">
    <property type="nucleotide sequence ID" value="NZ_VRYZ01000011.1"/>
</dbReference>
<dbReference type="AlphaFoldDB" id="A0A5C8ZKS0"/>
<dbReference type="Proteomes" id="UP000321933">
    <property type="component" value="Unassembled WGS sequence"/>
</dbReference>
<evidence type="ECO:0000313" key="1">
    <source>
        <dbReference type="EMBL" id="TXS89028.1"/>
    </source>
</evidence>
<sequence length="128" mass="13634">MTNRQCGFSLIEVVLALGIFATAVLALGHSNEVRLQATAQLEKRSLAIIAASNTIESIRADSAVHPGVRESEQVIDGVAFRSSVAILETTHSHYFKVLVSVFDGATEIPANPVFQLQGGVYGHATSNK</sequence>
<protein>
    <submittedName>
        <fullName evidence="1">Prepilin-type N-terminal cleavage/methylation domain-containing protein</fullName>
    </submittedName>
</protein>
<comment type="caution">
    <text evidence="1">The sequence shown here is derived from an EMBL/GenBank/DDBJ whole genome shotgun (WGS) entry which is preliminary data.</text>
</comment>
<accession>A0A5C8ZKS0</accession>
<proteinExistence type="predicted"/>
<dbReference type="OrthoDB" id="6121517at2"/>
<dbReference type="NCBIfam" id="TIGR02532">
    <property type="entry name" value="IV_pilin_GFxxxE"/>
    <property type="match status" value="1"/>
</dbReference>
<dbReference type="SUPFAM" id="SSF54523">
    <property type="entry name" value="Pili subunits"/>
    <property type="match status" value="1"/>
</dbReference>
<organism evidence="1 2">
    <name type="scientific">Parahaliea aestuarii</name>
    <dbReference type="NCBI Taxonomy" id="1852021"/>
    <lineage>
        <taxon>Bacteria</taxon>
        <taxon>Pseudomonadati</taxon>
        <taxon>Pseudomonadota</taxon>
        <taxon>Gammaproteobacteria</taxon>
        <taxon>Cellvibrionales</taxon>
        <taxon>Halieaceae</taxon>
        <taxon>Parahaliea</taxon>
    </lineage>
</organism>
<gene>
    <name evidence="1" type="ORF">FVW59_19070</name>
</gene>
<evidence type="ECO:0000313" key="2">
    <source>
        <dbReference type="Proteomes" id="UP000321933"/>
    </source>
</evidence>
<dbReference type="Pfam" id="PF07963">
    <property type="entry name" value="N_methyl"/>
    <property type="match status" value="1"/>
</dbReference>
<dbReference type="Gene3D" id="3.30.1300.30">
    <property type="entry name" value="GSPII I/J protein-like"/>
    <property type="match status" value="1"/>
</dbReference>
<dbReference type="InterPro" id="IPR012902">
    <property type="entry name" value="N_methyl_site"/>
</dbReference>